<dbReference type="SMART" id="SM00028">
    <property type="entry name" value="TPR"/>
    <property type="match status" value="2"/>
</dbReference>
<dbReference type="InterPro" id="IPR013105">
    <property type="entry name" value="TPR_2"/>
</dbReference>
<evidence type="ECO:0000256" key="2">
    <source>
        <dbReference type="ARBA" id="ARBA00022803"/>
    </source>
</evidence>
<evidence type="ECO:0000313" key="7">
    <source>
        <dbReference type="Proteomes" id="UP000075260"/>
    </source>
</evidence>
<dbReference type="InterPro" id="IPR019734">
    <property type="entry name" value="TPR_rpt"/>
</dbReference>
<feature type="domain" description="J" evidence="5">
    <location>
        <begin position="36"/>
        <end position="106"/>
    </location>
</feature>
<dbReference type="SUPFAM" id="SSF48452">
    <property type="entry name" value="TPR-like"/>
    <property type="match status" value="1"/>
</dbReference>
<dbReference type="Proteomes" id="UP000075260">
    <property type="component" value="Unassembled WGS sequence"/>
</dbReference>
<keyword evidence="1" id="KW-0677">Repeat</keyword>
<organism evidence="6 7">
    <name type="scientific">Sorangium cellulosum</name>
    <name type="common">Polyangium cellulosum</name>
    <dbReference type="NCBI Taxonomy" id="56"/>
    <lineage>
        <taxon>Bacteria</taxon>
        <taxon>Pseudomonadati</taxon>
        <taxon>Myxococcota</taxon>
        <taxon>Polyangia</taxon>
        <taxon>Polyangiales</taxon>
        <taxon>Polyangiaceae</taxon>
        <taxon>Sorangium</taxon>
    </lineage>
</organism>
<evidence type="ECO:0000256" key="3">
    <source>
        <dbReference type="PROSITE-ProRule" id="PRU00339"/>
    </source>
</evidence>
<sequence>MPAPDLPPPPRAGLSPELAARRATVEARAATIDGESFFEMLGVAEDAPPERVQGAYFTLAKQWHPDRTPPELQDVKPLVARVFARISEAYQTLSDPRRRAEYLQGSKESAPPPEDEEKIARVVDAALEFQKAEILLKKNDLLGAEIRARRALNEDPEQPEYMTLLAWIQAQRRGEPPALAEGATSAYYDDLIQTLDAVLQKESRYERALFYRGMLLKRSGRIDKAIRDFRLAAEINPKNLDAIREVRVQEMRSRTSNDPTPAGGILGKLFKR</sequence>
<dbReference type="InterPro" id="IPR036869">
    <property type="entry name" value="J_dom_sf"/>
</dbReference>
<protein>
    <recommendedName>
        <fullName evidence="5">J domain-containing protein</fullName>
    </recommendedName>
</protein>
<evidence type="ECO:0000313" key="6">
    <source>
        <dbReference type="EMBL" id="KYF60843.1"/>
    </source>
</evidence>
<dbReference type="Pfam" id="PF00226">
    <property type="entry name" value="DnaJ"/>
    <property type="match status" value="1"/>
</dbReference>
<dbReference type="SUPFAM" id="SSF46565">
    <property type="entry name" value="Chaperone J-domain"/>
    <property type="match status" value="1"/>
</dbReference>
<dbReference type="Gene3D" id="1.10.287.110">
    <property type="entry name" value="DnaJ domain"/>
    <property type="match status" value="1"/>
</dbReference>
<dbReference type="EMBL" id="JEMA01001248">
    <property type="protein sequence ID" value="KYF60843.1"/>
    <property type="molecule type" value="Genomic_DNA"/>
</dbReference>
<dbReference type="PANTHER" id="PTHR45090">
    <property type="entry name" value="CHAPERONE PROTEIN DNAJ 20 CHLOROPLASTIC"/>
    <property type="match status" value="1"/>
</dbReference>
<dbReference type="PRINTS" id="PR00625">
    <property type="entry name" value="JDOMAIN"/>
</dbReference>
<reference evidence="6 7" key="1">
    <citation type="submission" date="2014-02" db="EMBL/GenBank/DDBJ databases">
        <title>The small core and large imbalanced accessory genome model reveals a collaborative survival strategy of Sorangium cellulosum strains in nature.</title>
        <authorList>
            <person name="Han K."/>
            <person name="Peng R."/>
            <person name="Blom J."/>
            <person name="Li Y.-Z."/>
        </authorList>
    </citation>
    <scope>NUCLEOTIDE SEQUENCE [LARGE SCALE GENOMIC DNA]</scope>
    <source>
        <strain evidence="6 7">So0008-312</strain>
    </source>
</reference>
<dbReference type="SMART" id="SM00271">
    <property type="entry name" value="DnaJ"/>
    <property type="match status" value="1"/>
</dbReference>
<feature type="region of interest" description="Disordered" evidence="4">
    <location>
        <begin position="97"/>
        <end position="116"/>
    </location>
</feature>
<dbReference type="InterPro" id="IPR011990">
    <property type="entry name" value="TPR-like_helical_dom_sf"/>
</dbReference>
<dbReference type="CDD" id="cd06257">
    <property type="entry name" value="DnaJ"/>
    <property type="match status" value="1"/>
</dbReference>
<dbReference type="PANTHER" id="PTHR45090:SF4">
    <property type="entry name" value="J DOMAIN-CONTAINING PROTEIN"/>
    <property type="match status" value="1"/>
</dbReference>
<gene>
    <name evidence="6" type="ORF">BE15_04435</name>
</gene>
<dbReference type="PROSITE" id="PS00636">
    <property type="entry name" value="DNAJ_1"/>
    <property type="match status" value="1"/>
</dbReference>
<dbReference type="Pfam" id="PF07719">
    <property type="entry name" value="TPR_2"/>
    <property type="match status" value="1"/>
</dbReference>
<dbReference type="InterPro" id="IPR018253">
    <property type="entry name" value="DnaJ_domain_CS"/>
</dbReference>
<dbReference type="InterPro" id="IPR001623">
    <property type="entry name" value="DnaJ_domain"/>
</dbReference>
<evidence type="ECO:0000256" key="4">
    <source>
        <dbReference type="SAM" id="MobiDB-lite"/>
    </source>
</evidence>
<dbReference type="AlphaFoldDB" id="A0A150PZ54"/>
<feature type="repeat" description="TPR" evidence="3">
    <location>
        <begin position="206"/>
        <end position="239"/>
    </location>
</feature>
<dbReference type="Gene3D" id="1.25.40.10">
    <property type="entry name" value="Tetratricopeptide repeat domain"/>
    <property type="match status" value="1"/>
</dbReference>
<keyword evidence="2 3" id="KW-0802">TPR repeat</keyword>
<dbReference type="InterPro" id="IPR053232">
    <property type="entry name" value="DnaJ_C/III_chloroplastic"/>
</dbReference>
<name>A0A150PZ54_SORCE</name>
<proteinExistence type="predicted"/>
<evidence type="ECO:0000259" key="5">
    <source>
        <dbReference type="PROSITE" id="PS50076"/>
    </source>
</evidence>
<comment type="caution">
    <text evidence="6">The sequence shown here is derived from an EMBL/GenBank/DDBJ whole genome shotgun (WGS) entry which is preliminary data.</text>
</comment>
<dbReference type="PROSITE" id="PS50076">
    <property type="entry name" value="DNAJ_2"/>
    <property type="match status" value="1"/>
</dbReference>
<dbReference type="PROSITE" id="PS50005">
    <property type="entry name" value="TPR"/>
    <property type="match status" value="1"/>
</dbReference>
<accession>A0A150PZ54</accession>
<evidence type="ECO:0000256" key="1">
    <source>
        <dbReference type="ARBA" id="ARBA00022737"/>
    </source>
</evidence>